<feature type="domain" description="Deacetylase sirtuin-type" evidence="5">
    <location>
        <begin position="1"/>
        <end position="246"/>
    </location>
</feature>
<dbReference type="KEGG" id="maer:DAI18_02605"/>
<evidence type="ECO:0000256" key="3">
    <source>
        <dbReference type="ARBA" id="ARBA00023027"/>
    </source>
</evidence>
<dbReference type="EC" id="2.3.1.286" evidence="1"/>
<feature type="binding site" evidence="4">
    <location>
        <position position="150"/>
    </location>
    <ligand>
        <name>Zn(2+)</name>
        <dbReference type="ChEBI" id="CHEBI:29105"/>
    </ligand>
</feature>
<protein>
    <recommendedName>
        <fullName evidence="1">protein acetyllysine N-acetyltransferase</fullName>
        <ecNumber evidence="1">2.3.1.286</ecNumber>
    </recommendedName>
</protein>
<dbReference type="PANTHER" id="PTHR11085:SF4">
    <property type="entry name" value="NAD-DEPENDENT PROTEIN DEACYLASE"/>
    <property type="match status" value="1"/>
</dbReference>
<dbReference type="Gene3D" id="3.40.50.1220">
    <property type="entry name" value="TPP-binding domain"/>
    <property type="match status" value="1"/>
</dbReference>
<evidence type="ECO:0000256" key="2">
    <source>
        <dbReference type="ARBA" id="ARBA00022679"/>
    </source>
</evidence>
<dbReference type="GO" id="GO:0017136">
    <property type="term" value="F:histone deacetylase activity, NAD-dependent"/>
    <property type="evidence" value="ECO:0007669"/>
    <property type="project" value="TreeGrafter"/>
</dbReference>
<keyword evidence="7" id="KW-1185">Reference proteome</keyword>
<evidence type="ECO:0000259" key="5">
    <source>
        <dbReference type="PROSITE" id="PS50305"/>
    </source>
</evidence>
<organism evidence="6 7">
    <name type="scientific">Microvirgula aerodenitrificans</name>
    <dbReference type="NCBI Taxonomy" id="57480"/>
    <lineage>
        <taxon>Bacteria</taxon>
        <taxon>Pseudomonadati</taxon>
        <taxon>Pseudomonadota</taxon>
        <taxon>Betaproteobacteria</taxon>
        <taxon>Neisseriales</taxon>
        <taxon>Aquaspirillaceae</taxon>
        <taxon>Microvirgula</taxon>
    </lineage>
</organism>
<evidence type="ECO:0000256" key="4">
    <source>
        <dbReference type="PROSITE-ProRule" id="PRU00236"/>
    </source>
</evidence>
<reference evidence="6 7" key="1">
    <citation type="submission" date="2018-04" db="EMBL/GenBank/DDBJ databases">
        <title>Denitrifier Microvirgula.</title>
        <authorList>
            <person name="Anderson E."/>
            <person name="Jang J."/>
            <person name="Ishii S."/>
        </authorList>
    </citation>
    <scope>NUCLEOTIDE SEQUENCE [LARGE SCALE GENOMIC DNA]</scope>
    <source>
        <strain evidence="6 7">BE2.4</strain>
    </source>
</reference>
<feature type="active site" description="Proton acceptor" evidence="4">
    <location>
        <position position="122"/>
    </location>
</feature>
<accession>A0A2S0P6T7</accession>
<dbReference type="InterPro" id="IPR050134">
    <property type="entry name" value="NAD-dep_sirtuin_deacylases"/>
</dbReference>
<dbReference type="InterPro" id="IPR003000">
    <property type="entry name" value="Sirtuin"/>
</dbReference>
<keyword evidence="3" id="KW-0520">NAD</keyword>
<dbReference type="STRING" id="1122240.GCA_000620105_03720"/>
<dbReference type="OrthoDB" id="9800582at2"/>
<feature type="binding site" evidence="4">
    <location>
        <position position="133"/>
    </location>
    <ligand>
        <name>Zn(2+)</name>
        <dbReference type="ChEBI" id="CHEBI:29105"/>
    </ligand>
</feature>
<dbReference type="NCBIfam" id="NF001754">
    <property type="entry name" value="PRK00481.1-4"/>
    <property type="match status" value="1"/>
</dbReference>
<feature type="binding site" evidence="4">
    <location>
        <position position="153"/>
    </location>
    <ligand>
        <name>Zn(2+)</name>
        <dbReference type="ChEBI" id="CHEBI:29105"/>
    </ligand>
</feature>
<dbReference type="Gene3D" id="3.30.1600.10">
    <property type="entry name" value="SIR2/SIRT2 'Small Domain"/>
    <property type="match status" value="1"/>
</dbReference>
<dbReference type="AlphaFoldDB" id="A0A2S0P6T7"/>
<evidence type="ECO:0000313" key="6">
    <source>
        <dbReference type="EMBL" id="AVY93055.1"/>
    </source>
</evidence>
<name>A0A2S0P6T7_9NEIS</name>
<dbReference type="GO" id="GO:0046872">
    <property type="term" value="F:metal ion binding"/>
    <property type="evidence" value="ECO:0007669"/>
    <property type="project" value="UniProtKB-KW"/>
</dbReference>
<keyword evidence="4" id="KW-0862">Zinc</keyword>
<dbReference type="InterPro" id="IPR029035">
    <property type="entry name" value="DHS-like_NAD/FAD-binding_dom"/>
</dbReference>
<dbReference type="SUPFAM" id="SSF52467">
    <property type="entry name" value="DHS-like NAD/FAD-binding domain"/>
    <property type="match status" value="1"/>
</dbReference>
<keyword evidence="2" id="KW-0808">Transferase</keyword>
<dbReference type="EMBL" id="CP028519">
    <property type="protein sequence ID" value="AVY93055.1"/>
    <property type="molecule type" value="Genomic_DNA"/>
</dbReference>
<evidence type="ECO:0000256" key="1">
    <source>
        <dbReference type="ARBA" id="ARBA00012928"/>
    </source>
</evidence>
<dbReference type="PROSITE" id="PS50305">
    <property type="entry name" value="SIRTUIN"/>
    <property type="match status" value="1"/>
</dbReference>
<dbReference type="GO" id="GO:0070403">
    <property type="term" value="F:NAD+ binding"/>
    <property type="evidence" value="ECO:0007669"/>
    <property type="project" value="InterPro"/>
</dbReference>
<sequence>MTAELDQLAGWIAASRRLVVMTGAGMSTESGIPDFRSYQGRYTRDQSLPEVISIDYFYRDPVAFWAAFKDIFQLKLSAGHAPNDGHRLLAALDDGDRHVTVVTQNVDGLHARAGSRHIVEVHGSIERAQCPSCGTVHDLDWINAHTLPECSRCGDILKPDVVLYGEAVERMDDAVAALADCDLLLVMGSSLEVGPINQLPLIARRIGLRTVLVNLGPTQFESAFDLRITDRIGLVARELAPKLGLTL</sequence>
<keyword evidence="4" id="KW-0479">Metal-binding</keyword>
<feature type="binding site" evidence="4">
    <location>
        <position position="130"/>
    </location>
    <ligand>
        <name>Zn(2+)</name>
        <dbReference type="ChEBI" id="CHEBI:29105"/>
    </ligand>
</feature>
<dbReference type="InterPro" id="IPR026590">
    <property type="entry name" value="Ssirtuin_cat_dom"/>
</dbReference>
<proteinExistence type="predicted"/>
<dbReference type="InterPro" id="IPR026591">
    <property type="entry name" value="Sirtuin_cat_small_dom_sf"/>
</dbReference>
<dbReference type="Pfam" id="PF02146">
    <property type="entry name" value="SIR2"/>
    <property type="match status" value="1"/>
</dbReference>
<gene>
    <name evidence="6" type="ORF">DAI18_02605</name>
</gene>
<evidence type="ECO:0000313" key="7">
    <source>
        <dbReference type="Proteomes" id="UP000244173"/>
    </source>
</evidence>
<dbReference type="PANTHER" id="PTHR11085">
    <property type="entry name" value="NAD-DEPENDENT PROTEIN DEACYLASE SIRTUIN-5, MITOCHONDRIAL-RELATED"/>
    <property type="match status" value="1"/>
</dbReference>
<dbReference type="Proteomes" id="UP000244173">
    <property type="component" value="Chromosome"/>
</dbReference>
<dbReference type="RefSeq" id="WP_107888679.1">
    <property type="nucleotide sequence ID" value="NZ_CP028519.1"/>
</dbReference>